<evidence type="ECO:0000256" key="6">
    <source>
        <dbReference type="ARBA" id="ARBA00022918"/>
    </source>
</evidence>
<keyword evidence="5" id="KW-0378">Hydrolase</keyword>
<comment type="caution">
    <text evidence="8">The sequence shown here is derived from an EMBL/GenBank/DDBJ whole genome shotgun (WGS) entry which is preliminary data.</text>
</comment>
<keyword evidence="3" id="KW-0540">Nuclease</keyword>
<keyword evidence="2" id="KW-0548">Nucleotidyltransferase</keyword>
<keyword evidence="4" id="KW-0255">Endonuclease</keyword>
<dbReference type="Proteomes" id="UP000225706">
    <property type="component" value="Unassembled WGS sequence"/>
</dbReference>
<accession>A0A2B4SHH2</accession>
<dbReference type="GO" id="GO:0003676">
    <property type="term" value="F:nucleic acid binding"/>
    <property type="evidence" value="ECO:0007669"/>
    <property type="project" value="InterPro"/>
</dbReference>
<evidence type="ECO:0000256" key="1">
    <source>
        <dbReference type="ARBA" id="ARBA00022679"/>
    </source>
</evidence>
<protein>
    <submittedName>
        <fullName evidence="8">Uncharacterized protein K02A2.6</fullName>
    </submittedName>
</protein>
<sequence>MGRDWLHKVRLDWYAIKSLKASQTLSTTKEQLQTMLDKYSDVFEDKLGTFKSAKAKLTLKEDSQAHFCKARAVPYALRPKVEEELRRLQNEGILTKVEWSEWATPIVPVPKKDGSVRLCGIPPTRDGRRFQKIPHHQHTHMGLFQYNRLVFGITSAPAIWQRTIDQVLEGTSGTSCIPDDMIITGNSDEEHLANLQEVLRRLQFHGLRANKAKCIGTVLSRVINDGTERLIAFGSRTLTKTEQKYAQIDKEALSIIWGVKKFHMYLFGRPFTLYTDHRPLTSIFPPRKSIPVVTVARLQHYALFLAGYDYSIQYKNTKVHSNADGLSRLPLVTEAKEKEEKLFARYGVPAQLESDNGPQSTSEEFQQLLRRNGIKHITSAPYHPATNGLAERAVQSFKSAMKSETEVTSLNIQLARFLLTYRNTPYSTTGEPPSQLFLGRRLRTRLDLLKPDPFIQINNRQIDQSVAKSGSVTRHFCIGQRVTVRNHTGKSKGRLPAHNNVSKEERKALNNLKKDQSRVVMKAEKGNRFVVMDRSDYDSKMETLLNDRSTYEVVPTSPFPRIERELNALLISLKRQLKIDETTFRKIH</sequence>
<dbReference type="GO" id="GO:0003964">
    <property type="term" value="F:RNA-directed DNA polymerase activity"/>
    <property type="evidence" value="ECO:0007669"/>
    <property type="project" value="UniProtKB-KW"/>
</dbReference>
<evidence type="ECO:0000256" key="4">
    <source>
        <dbReference type="ARBA" id="ARBA00022759"/>
    </source>
</evidence>
<dbReference type="Pfam" id="PF00665">
    <property type="entry name" value="rve"/>
    <property type="match status" value="1"/>
</dbReference>
<dbReference type="SUPFAM" id="SSF56672">
    <property type="entry name" value="DNA/RNA polymerases"/>
    <property type="match status" value="1"/>
</dbReference>
<proteinExistence type="predicted"/>
<dbReference type="Gene3D" id="3.30.420.10">
    <property type="entry name" value="Ribonuclease H-like superfamily/Ribonuclease H"/>
    <property type="match status" value="1"/>
</dbReference>
<keyword evidence="6" id="KW-0695">RNA-directed DNA polymerase</keyword>
<dbReference type="InterPro" id="IPR041373">
    <property type="entry name" value="RT_RNaseH"/>
</dbReference>
<evidence type="ECO:0000256" key="2">
    <source>
        <dbReference type="ARBA" id="ARBA00022695"/>
    </source>
</evidence>
<keyword evidence="1" id="KW-0808">Transferase</keyword>
<dbReference type="Gene3D" id="3.10.10.10">
    <property type="entry name" value="HIV Type 1 Reverse Transcriptase, subunit A, domain 1"/>
    <property type="match status" value="2"/>
</dbReference>
<feature type="domain" description="Integrase catalytic" evidence="7">
    <location>
        <begin position="275"/>
        <end position="441"/>
    </location>
</feature>
<dbReference type="InterPro" id="IPR036397">
    <property type="entry name" value="RNaseH_sf"/>
</dbReference>
<dbReference type="GO" id="GO:0016787">
    <property type="term" value="F:hydrolase activity"/>
    <property type="evidence" value="ECO:0007669"/>
    <property type="project" value="UniProtKB-KW"/>
</dbReference>
<dbReference type="PANTHER" id="PTHR37984">
    <property type="entry name" value="PROTEIN CBG26694"/>
    <property type="match status" value="1"/>
</dbReference>
<dbReference type="GO" id="GO:0015074">
    <property type="term" value="P:DNA integration"/>
    <property type="evidence" value="ECO:0007669"/>
    <property type="project" value="InterPro"/>
</dbReference>
<evidence type="ECO:0000256" key="5">
    <source>
        <dbReference type="ARBA" id="ARBA00022801"/>
    </source>
</evidence>
<dbReference type="InterPro" id="IPR012337">
    <property type="entry name" value="RNaseH-like_sf"/>
</dbReference>
<gene>
    <name evidence="8" type="primary">K02A2.6</name>
    <name evidence="8" type="ORF">AWC38_SpisGene5113</name>
</gene>
<dbReference type="GO" id="GO:0004519">
    <property type="term" value="F:endonuclease activity"/>
    <property type="evidence" value="ECO:0007669"/>
    <property type="project" value="UniProtKB-KW"/>
</dbReference>
<dbReference type="Pfam" id="PF17917">
    <property type="entry name" value="RT_RNaseH"/>
    <property type="match status" value="1"/>
</dbReference>
<dbReference type="FunFam" id="3.10.20.370:FF:000001">
    <property type="entry name" value="Retrovirus-related Pol polyprotein from transposon 17.6-like protein"/>
    <property type="match status" value="1"/>
</dbReference>
<reference evidence="9" key="1">
    <citation type="journal article" date="2017" name="bioRxiv">
        <title>Comparative analysis of the genomes of Stylophora pistillata and Acropora digitifera provides evidence for extensive differences between species of corals.</title>
        <authorList>
            <person name="Voolstra C.R."/>
            <person name="Li Y."/>
            <person name="Liew Y.J."/>
            <person name="Baumgarten S."/>
            <person name="Zoccola D."/>
            <person name="Flot J.-F."/>
            <person name="Tambutte S."/>
            <person name="Allemand D."/>
            <person name="Aranda M."/>
        </authorList>
    </citation>
    <scope>NUCLEOTIDE SEQUENCE [LARGE SCALE GENOMIC DNA]</scope>
</reference>
<dbReference type="InterPro" id="IPR043502">
    <property type="entry name" value="DNA/RNA_pol_sf"/>
</dbReference>
<keyword evidence="9" id="KW-1185">Reference proteome</keyword>
<dbReference type="PANTHER" id="PTHR37984:SF14">
    <property type="entry name" value="RIBONUCLEASE H"/>
    <property type="match status" value="1"/>
</dbReference>
<dbReference type="AlphaFoldDB" id="A0A2B4SHH2"/>
<evidence type="ECO:0000313" key="9">
    <source>
        <dbReference type="Proteomes" id="UP000225706"/>
    </source>
</evidence>
<dbReference type="SUPFAM" id="SSF53098">
    <property type="entry name" value="Ribonuclease H-like"/>
    <property type="match status" value="1"/>
</dbReference>
<dbReference type="PROSITE" id="PS50994">
    <property type="entry name" value="INTEGRASE"/>
    <property type="match status" value="1"/>
</dbReference>
<dbReference type="OrthoDB" id="5985458at2759"/>
<dbReference type="InterPro" id="IPR043128">
    <property type="entry name" value="Rev_trsase/Diguanyl_cyclase"/>
</dbReference>
<dbReference type="CDD" id="cd01647">
    <property type="entry name" value="RT_LTR"/>
    <property type="match status" value="1"/>
</dbReference>
<dbReference type="EMBL" id="LSMT01000055">
    <property type="protein sequence ID" value="PFX30124.1"/>
    <property type="molecule type" value="Genomic_DNA"/>
</dbReference>
<evidence type="ECO:0000259" key="7">
    <source>
        <dbReference type="PROSITE" id="PS50994"/>
    </source>
</evidence>
<dbReference type="STRING" id="50429.A0A2B4SHH2"/>
<organism evidence="8 9">
    <name type="scientific">Stylophora pistillata</name>
    <name type="common">Smooth cauliflower coral</name>
    <dbReference type="NCBI Taxonomy" id="50429"/>
    <lineage>
        <taxon>Eukaryota</taxon>
        <taxon>Metazoa</taxon>
        <taxon>Cnidaria</taxon>
        <taxon>Anthozoa</taxon>
        <taxon>Hexacorallia</taxon>
        <taxon>Scleractinia</taxon>
        <taxon>Astrocoeniina</taxon>
        <taxon>Pocilloporidae</taxon>
        <taxon>Stylophora</taxon>
    </lineage>
</organism>
<evidence type="ECO:0000256" key="3">
    <source>
        <dbReference type="ARBA" id="ARBA00022722"/>
    </source>
</evidence>
<name>A0A2B4SHH2_STYPI</name>
<dbReference type="InterPro" id="IPR050951">
    <property type="entry name" value="Retrovirus_Pol_polyprotein"/>
</dbReference>
<evidence type="ECO:0000313" key="8">
    <source>
        <dbReference type="EMBL" id="PFX30124.1"/>
    </source>
</evidence>
<dbReference type="Gene3D" id="3.30.70.270">
    <property type="match status" value="1"/>
</dbReference>
<dbReference type="CDD" id="cd09274">
    <property type="entry name" value="RNase_HI_RT_Ty3"/>
    <property type="match status" value="1"/>
</dbReference>
<dbReference type="InterPro" id="IPR001584">
    <property type="entry name" value="Integrase_cat-core"/>
</dbReference>